<gene>
    <name evidence="2" type="ORF">BDP27DRAFT_1314732</name>
</gene>
<protein>
    <recommendedName>
        <fullName evidence="4">Sjogrens syndrome scleroderma autoantigen 1 family protein</fullName>
    </recommendedName>
</protein>
<feature type="region of interest" description="Disordered" evidence="1">
    <location>
        <begin position="59"/>
        <end position="115"/>
    </location>
</feature>
<dbReference type="InterPro" id="IPR051888">
    <property type="entry name" value="UPF0148_domain"/>
</dbReference>
<dbReference type="PANTHER" id="PTHR16537">
    <property type="entry name" value="SJOEGREN SYNDROME/SCLERODERMA AUTOANTIGEN 1"/>
    <property type="match status" value="1"/>
</dbReference>
<sequence length="287" mass="30825">MSTIIDISSVLGDYMLKGWVLTDVACRNPGCSVPLMRSPKGHDPILHFCANCDGDPRKVPETQSSSSVSSSSQVHTISRSSTPATEVSDTSSFVIPAETPETRRRREQSDQASSEIGRRLLKGWALLGDECLSAECFGVPLVRPPKAGGEKDPRKECVVCGRVYINDGELVGPEQAIPAQEPSTQSPPSTSSHSRPKILESVHSAPSQPTAPIAIATTTDPTMSTLKVTMDALERTLVSLSGRLTSSATTFTDPQTISSIVETISKTTQALGEVKKLQWSERRASFE</sequence>
<accession>A0A9P5Q8Z6</accession>
<dbReference type="AlphaFoldDB" id="A0A9P5Q8Z6"/>
<dbReference type="Pfam" id="PF06677">
    <property type="entry name" value="Auto_anti-p27"/>
    <property type="match status" value="2"/>
</dbReference>
<dbReference type="PANTHER" id="PTHR16537:SF1">
    <property type="entry name" value="PROTEIN ZNRD2"/>
    <property type="match status" value="1"/>
</dbReference>
<comment type="caution">
    <text evidence="2">The sequence shown here is derived from an EMBL/GenBank/DDBJ whole genome shotgun (WGS) entry which is preliminary data.</text>
</comment>
<evidence type="ECO:0008006" key="4">
    <source>
        <dbReference type="Google" id="ProtNLM"/>
    </source>
</evidence>
<dbReference type="InterPro" id="IPR009563">
    <property type="entry name" value="SSSCA1"/>
</dbReference>
<dbReference type="Proteomes" id="UP000772434">
    <property type="component" value="Unassembled WGS sequence"/>
</dbReference>
<evidence type="ECO:0000256" key="1">
    <source>
        <dbReference type="SAM" id="MobiDB-lite"/>
    </source>
</evidence>
<keyword evidence="3" id="KW-1185">Reference proteome</keyword>
<feature type="compositionally biased region" description="Low complexity" evidence="1">
    <location>
        <begin position="62"/>
        <end position="81"/>
    </location>
</feature>
<organism evidence="2 3">
    <name type="scientific">Rhodocollybia butyracea</name>
    <dbReference type="NCBI Taxonomy" id="206335"/>
    <lineage>
        <taxon>Eukaryota</taxon>
        <taxon>Fungi</taxon>
        <taxon>Dikarya</taxon>
        <taxon>Basidiomycota</taxon>
        <taxon>Agaricomycotina</taxon>
        <taxon>Agaricomycetes</taxon>
        <taxon>Agaricomycetidae</taxon>
        <taxon>Agaricales</taxon>
        <taxon>Marasmiineae</taxon>
        <taxon>Omphalotaceae</taxon>
        <taxon>Rhodocollybia</taxon>
    </lineage>
</organism>
<evidence type="ECO:0000313" key="2">
    <source>
        <dbReference type="EMBL" id="KAF9075925.1"/>
    </source>
</evidence>
<dbReference type="OrthoDB" id="28939at2759"/>
<dbReference type="EMBL" id="JADNRY010000008">
    <property type="protein sequence ID" value="KAF9075925.1"/>
    <property type="molecule type" value="Genomic_DNA"/>
</dbReference>
<feature type="compositionally biased region" description="Polar residues" evidence="1">
    <location>
        <begin position="82"/>
        <end position="93"/>
    </location>
</feature>
<name>A0A9P5Q8Z6_9AGAR</name>
<feature type="compositionally biased region" description="Basic and acidic residues" evidence="1">
    <location>
        <begin position="100"/>
        <end position="109"/>
    </location>
</feature>
<evidence type="ECO:0000313" key="3">
    <source>
        <dbReference type="Proteomes" id="UP000772434"/>
    </source>
</evidence>
<reference evidence="2" key="1">
    <citation type="submission" date="2020-11" db="EMBL/GenBank/DDBJ databases">
        <authorList>
            <consortium name="DOE Joint Genome Institute"/>
            <person name="Ahrendt S."/>
            <person name="Riley R."/>
            <person name="Andreopoulos W."/>
            <person name="Labutti K."/>
            <person name="Pangilinan J."/>
            <person name="Ruiz-Duenas F.J."/>
            <person name="Barrasa J.M."/>
            <person name="Sanchez-Garcia M."/>
            <person name="Camarero S."/>
            <person name="Miyauchi S."/>
            <person name="Serrano A."/>
            <person name="Linde D."/>
            <person name="Babiker R."/>
            <person name="Drula E."/>
            <person name="Ayuso-Fernandez I."/>
            <person name="Pacheco R."/>
            <person name="Padilla G."/>
            <person name="Ferreira P."/>
            <person name="Barriuso J."/>
            <person name="Kellner H."/>
            <person name="Castanera R."/>
            <person name="Alfaro M."/>
            <person name="Ramirez L."/>
            <person name="Pisabarro A.G."/>
            <person name="Kuo A."/>
            <person name="Tritt A."/>
            <person name="Lipzen A."/>
            <person name="He G."/>
            <person name="Yan M."/>
            <person name="Ng V."/>
            <person name="Cullen D."/>
            <person name="Martin F."/>
            <person name="Rosso M.-N."/>
            <person name="Henrissat B."/>
            <person name="Hibbett D."/>
            <person name="Martinez A.T."/>
            <person name="Grigoriev I.V."/>
        </authorList>
    </citation>
    <scope>NUCLEOTIDE SEQUENCE</scope>
    <source>
        <strain evidence="2">AH 40177</strain>
    </source>
</reference>
<proteinExistence type="predicted"/>